<comment type="caution">
    <text evidence="3">The sequence shown here is derived from an EMBL/GenBank/DDBJ whole genome shotgun (WGS) entry which is preliminary data.</text>
</comment>
<name>A0A150GPJ6_GONPE</name>
<dbReference type="InterPro" id="IPR002048">
    <property type="entry name" value="EF_hand_dom"/>
</dbReference>
<sequence>MGGQLVKVALEFKSRFPFKKEPELDEKGDAVYHCAPIKRFLALMLPTHYPLRTLACGANTCLYMEYTVTRTNVRVVQYEAVWVAAAIGEGTVTDDEGEAAEGAAGEGARRERHASIDNLSCREECTELFNSPELREAVQMVTNVPPRVLSEEDLEPFFKKADADRSGALSRTEFLALYLAVATERVKKNPLVVAEALFGFIDHDRNGVLEGNELKALLTILGFAPALLLPIPGFLKVEYRSILRTLDGTKDGSSA</sequence>
<dbReference type="SUPFAM" id="SSF47473">
    <property type="entry name" value="EF-hand"/>
    <property type="match status" value="1"/>
</dbReference>
<dbReference type="EMBL" id="LSYV01000012">
    <property type="protein sequence ID" value="KXZ51759.1"/>
    <property type="molecule type" value="Genomic_DNA"/>
</dbReference>
<gene>
    <name evidence="3" type="ORF">GPECTOR_11g203</name>
</gene>
<dbReference type="InterPro" id="IPR011992">
    <property type="entry name" value="EF-hand-dom_pair"/>
</dbReference>
<dbReference type="Gene3D" id="1.10.238.10">
    <property type="entry name" value="EF-hand"/>
    <property type="match status" value="1"/>
</dbReference>
<feature type="domain" description="EF-hand" evidence="2">
    <location>
        <begin position="189"/>
        <end position="224"/>
    </location>
</feature>
<organism evidence="3 4">
    <name type="scientific">Gonium pectorale</name>
    <name type="common">Green alga</name>
    <dbReference type="NCBI Taxonomy" id="33097"/>
    <lineage>
        <taxon>Eukaryota</taxon>
        <taxon>Viridiplantae</taxon>
        <taxon>Chlorophyta</taxon>
        <taxon>core chlorophytes</taxon>
        <taxon>Chlorophyceae</taxon>
        <taxon>CS clade</taxon>
        <taxon>Chlamydomonadales</taxon>
        <taxon>Volvocaceae</taxon>
        <taxon>Gonium</taxon>
    </lineage>
</organism>
<dbReference type="STRING" id="33097.A0A150GPJ6"/>
<dbReference type="Pfam" id="PF13202">
    <property type="entry name" value="EF-hand_5"/>
    <property type="match status" value="2"/>
</dbReference>
<keyword evidence="4" id="KW-1185">Reference proteome</keyword>
<evidence type="ECO:0000259" key="2">
    <source>
        <dbReference type="PROSITE" id="PS50222"/>
    </source>
</evidence>
<proteinExistence type="predicted"/>
<dbReference type="AlphaFoldDB" id="A0A150GPJ6"/>
<accession>A0A150GPJ6</accession>
<keyword evidence="1" id="KW-0106">Calcium</keyword>
<evidence type="ECO:0000256" key="1">
    <source>
        <dbReference type="ARBA" id="ARBA00022837"/>
    </source>
</evidence>
<protein>
    <recommendedName>
        <fullName evidence="2">EF-hand domain-containing protein</fullName>
    </recommendedName>
</protein>
<reference evidence="4" key="1">
    <citation type="journal article" date="2016" name="Nat. Commun.">
        <title>The Gonium pectorale genome demonstrates co-option of cell cycle regulation during the evolution of multicellularity.</title>
        <authorList>
            <person name="Hanschen E.R."/>
            <person name="Marriage T.N."/>
            <person name="Ferris P.J."/>
            <person name="Hamaji T."/>
            <person name="Toyoda A."/>
            <person name="Fujiyama A."/>
            <person name="Neme R."/>
            <person name="Noguchi H."/>
            <person name="Minakuchi Y."/>
            <person name="Suzuki M."/>
            <person name="Kawai-Toyooka H."/>
            <person name="Smith D.R."/>
            <person name="Sparks H."/>
            <person name="Anderson J."/>
            <person name="Bakaric R."/>
            <person name="Luria V."/>
            <person name="Karger A."/>
            <person name="Kirschner M.W."/>
            <person name="Durand P.M."/>
            <person name="Michod R.E."/>
            <person name="Nozaki H."/>
            <person name="Olson B.J."/>
        </authorList>
    </citation>
    <scope>NUCLEOTIDE SEQUENCE [LARGE SCALE GENOMIC DNA]</scope>
    <source>
        <strain evidence="4">NIES-2863</strain>
    </source>
</reference>
<evidence type="ECO:0000313" key="3">
    <source>
        <dbReference type="EMBL" id="KXZ51759.1"/>
    </source>
</evidence>
<dbReference type="SMART" id="SM00054">
    <property type="entry name" value="EFh"/>
    <property type="match status" value="2"/>
</dbReference>
<evidence type="ECO:0000313" key="4">
    <source>
        <dbReference type="Proteomes" id="UP000075714"/>
    </source>
</evidence>
<dbReference type="InterPro" id="IPR018247">
    <property type="entry name" value="EF_Hand_1_Ca_BS"/>
</dbReference>
<dbReference type="GO" id="GO:0005509">
    <property type="term" value="F:calcium ion binding"/>
    <property type="evidence" value="ECO:0007669"/>
    <property type="project" value="InterPro"/>
</dbReference>
<dbReference type="Proteomes" id="UP000075714">
    <property type="component" value="Unassembled WGS sequence"/>
</dbReference>
<dbReference type="PROSITE" id="PS50222">
    <property type="entry name" value="EF_HAND_2"/>
    <property type="match status" value="2"/>
</dbReference>
<dbReference type="PROSITE" id="PS00018">
    <property type="entry name" value="EF_HAND_1"/>
    <property type="match status" value="2"/>
</dbReference>
<dbReference type="OrthoDB" id="26525at2759"/>
<feature type="domain" description="EF-hand" evidence="2">
    <location>
        <begin position="149"/>
        <end position="184"/>
    </location>
</feature>